<dbReference type="PROSITE" id="PS51543">
    <property type="entry name" value="FYRC"/>
    <property type="match status" value="1"/>
</dbReference>
<organism evidence="3 4">
    <name type="scientific">Ordospora colligata OC4</name>
    <dbReference type="NCBI Taxonomy" id="1354746"/>
    <lineage>
        <taxon>Eukaryota</taxon>
        <taxon>Fungi</taxon>
        <taxon>Fungi incertae sedis</taxon>
        <taxon>Microsporidia</taxon>
        <taxon>Ordosporidae</taxon>
        <taxon>Ordospora</taxon>
    </lineage>
</organism>
<dbReference type="AlphaFoldDB" id="A0A0B2UF48"/>
<protein>
    <recommendedName>
        <fullName evidence="5">FYR N-terminal domain-containing protein</fullName>
    </recommendedName>
</protein>
<dbReference type="InParanoid" id="A0A0B2UF48"/>
<evidence type="ECO:0000313" key="3">
    <source>
        <dbReference type="EMBL" id="KHN69686.1"/>
    </source>
</evidence>
<reference evidence="3 4" key="1">
    <citation type="journal article" date="2014" name="MBio">
        <title>The Ordospora colligata genome; evolution of extreme reduction in microsporidia and host-to-parasite horizontal gene transfer.</title>
        <authorList>
            <person name="Pombert J.-F."/>
            <person name="Haag K.L."/>
            <person name="Beidas S."/>
            <person name="Ebert D."/>
            <person name="Keeling P.J."/>
        </authorList>
    </citation>
    <scope>NUCLEOTIDE SEQUENCE [LARGE SCALE GENOMIC DNA]</scope>
    <source>
        <strain evidence="3 4">OC4</strain>
    </source>
</reference>
<dbReference type="InterPro" id="IPR003888">
    <property type="entry name" value="FYrich_N"/>
</dbReference>
<sequence>MEVEDGRKEFSVQLKRFAEAMRTREMLLNEIHKATECLNVFEDHRNALVDVLRIFDGKMDVDGDACESRVRSGMQNMLEWKLMDVPDERCALVIFNLGKMPTPSMRSFYSQKWVYPIDYVCKRVYLRHGDRAEGLMVYKCVIRNVGSKPVFEVSDDEGMCISGKSGEVFVALKRLFPKGLEFESLNEFFGLGNVHVCKMLSMQKGFDELETGSKWVLDNSSMCASDLS</sequence>
<comment type="subcellular location">
    <subcellularLocation>
        <location evidence="1">Nucleus</location>
    </subcellularLocation>
</comment>
<keyword evidence="2" id="KW-0539">Nucleus</keyword>
<accession>A0A0B2UF48</accession>
<gene>
    <name evidence="3" type="ORF">M896_050930</name>
</gene>
<evidence type="ECO:0000256" key="2">
    <source>
        <dbReference type="ARBA" id="ARBA00023242"/>
    </source>
</evidence>
<dbReference type="EMBL" id="JOKQ01000005">
    <property type="protein sequence ID" value="KHN69686.1"/>
    <property type="molecule type" value="Genomic_DNA"/>
</dbReference>
<dbReference type="Pfam" id="PF05964">
    <property type="entry name" value="FYRN"/>
    <property type="match status" value="1"/>
</dbReference>
<name>A0A0B2UF48_9MICR</name>
<dbReference type="RefSeq" id="XP_014563728.1">
    <property type="nucleotide sequence ID" value="XM_014708242.1"/>
</dbReference>
<evidence type="ECO:0000256" key="1">
    <source>
        <dbReference type="ARBA" id="ARBA00004123"/>
    </source>
</evidence>
<dbReference type="InterPro" id="IPR003889">
    <property type="entry name" value="FYrich_C"/>
</dbReference>
<dbReference type="Gene3D" id="3.30.160.360">
    <property type="match status" value="1"/>
</dbReference>
<dbReference type="PROSITE" id="PS51542">
    <property type="entry name" value="FYRN"/>
    <property type="match status" value="1"/>
</dbReference>
<dbReference type="OrthoDB" id="2190045at2759"/>
<dbReference type="HOGENOM" id="CLU_1272293_0_0_1"/>
<dbReference type="STRING" id="1354746.A0A0B2UF48"/>
<proteinExistence type="predicted"/>
<dbReference type="VEuPathDB" id="MicrosporidiaDB:M896_050930"/>
<keyword evidence="4" id="KW-1185">Reference proteome</keyword>
<comment type="caution">
    <text evidence="3">The sequence shown here is derived from an EMBL/GenBank/DDBJ whole genome shotgun (WGS) entry which is preliminary data.</text>
</comment>
<dbReference type="Proteomes" id="UP000031056">
    <property type="component" value="Unassembled WGS sequence"/>
</dbReference>
<evidence type="ECO:0000313" key="4">
    <source>
        <dbReference type="Proteomes" id="UP000031056"/>
    </source>
</evidence>
<dbReference type="GeneID" id="26261746"/>
<evidence type="ECO:0008006" key="5">
    <source>
        <dbReference type="Google" id="ProtNLM"/>
    </source>
</evidence>
<dbReference type="GO" id="GO:0005634">
    <property type="term" value="C:nucleus"/>
    <property type="evidence" value="ECO:0007669"/>
    <property type="project" value="UniProtKB-SubCell"/>
</dbReference>